<name>A0ABT4M165_9BURK</name>
<keyword evidence="1" id="KW-0812">Transmembrane</keyword>
<comment type="caution">
    <text evidence="3">The sequence shown here is derived from an EMBL/GenBank/DDBJ whole genome shotgun (WGS) entry which is preliminary data.</text>
</comment>
<feature type="transmembrane region" description="Helical" evidence="1">
    <location>
        <begin position="369"/>
        <end position="386"/>
    </location>
</feature>
<dbReference type="SMART" id="SM01080">
    <property type="entry name" value="CHASE2"/>
    <property type="match status" value="1"/>
</dbReference>
<proteinExistence type="predicted"/>
<dbReference type="InterPro" id="IPR007890">
    <property type="entry name" value="CHASE2"/>
</dbReference>
<organism evidence="3 4">
    <name type="scientific">Castellaniella denitrificans</name>
    <dbReference type="NCBI Taxonomy" id="56119"/>
    <lineage>
        <taxon>Bacteria</taxon>
        <taxon>Pseudomonadati</taxon>
        <taxon>Pseudomonadota</taxon>
        <taxon>Betaproteobacteria</taxon>
        <taxon>Burkholderiales</taxon>
        <taxon>Alcaligenaceae</taxon>
        <taxon>Castellaniella</taxon>
    </lineage>
</organism>
<feature type="transmembrane region" description="Helical" evidence="1">
    <location>
        <begin position="428"/>
        <end position="449"/>
    </location>
</feature>
<keyword evidence="1" id="KW-1133">Transmembrane helix</keyword>
<protein>
    <submittedName>
        <fullName evidence="3">CHASE2 domain-containing protein</fullName>
    </submittedName>
</protein>
<evidence type="ECO:0000256" key="1">
    <source>
        <dbReference type="SAM" id="Phobius"/>
    </source>
</evidence>
<dbReference type="Pfam" id="PF05226">
    <property type="entry name" value="CHASE2"/>
    <property type="match status" value="1"/>
</dbReference>
<dbReference type="Proteomes" id="UP001068379">
    <property type="component" value="Unassembled WGS sequence"/>
</dbReference>
<evidence type="ECO:0000313" key="4">
    <source>
        <dbReference type="Proteomes" id="UP001068379"/>
    </source>
</evidence>
<accession>A0ABT4M165</accession>
<reference evidence="3" key="1">
    <citation type="submission" date="2022-12" db="EMBL/GenBank/DDBJ databases">
        <title>Bacterial isolates from different developmental stages of Nematostella vectensis.</title>
        <authorList>
            <person name="Fraune S."/>
        </authorList>
    </citation>
    <scope>NUCLEOTIDE SEQUENCE</scope>
    <source>
        <strain evidence="3">G21619-S1</strain>
    </source>
</reference>
<gene>
    <name evidence="3" type="ORF">O4H32_03690</name>
</gene>
<feature type="transmembrane region" description="Helical" evidence="1">
    <location>
        <begin position="455"/>
        <end position="472"/>
    </location>
</feature>
<feature type="domain" description="CHASE2" evidence="2">
    <location>
        <begin position="36"/>
        <end position="381"/>
    </location>
</feature>
<keyword evidence="4" id="KW-1185">Reference proteome</keyword>
<evidence type="ECO:0000313" key="3">
    <source>
        <dbReference type="EMBL" id="MCZ4329061.1"/>
    </source>
</evidence>
<sequence>MIRRPTSLRKTRFFAQLLLLWALGAWVIWADPFGLSSAGERALAEDVSRSRAYFQPVAPAPITVVNIDYESIRALHEAHRLDANDWPLTYDDHARILSRLVSRPGADRRQGREDVPAAVFYDVFFERPRTASGDMRRLARALGRIEQGRGGQSYPSVYLAGGGGRVPMSDESYALLNRPRLAVSAWDGLGDDYPLSHDLHGADLETAVPSSAPSAAWALYQALCRARQEDCSGIQAHDVLSPQWVLRGDKASCGDWAARVPGYVLRTIFRYLGFGGAPVMASADCLPVHQVNLSELFLPDGGRLRPPYLDPGKPFVVLVGVVMPSLNDYHATPLYERLAGVYLHALALENLDRLGSDYLRVREIRHVSLLVWLALTALVCCWRECVQEKTTRWRRSSILSERVLRFLAVPVSMRPGIRRGTVRIVRRAVWLLIWTLMVLLIYALCYSVLDIALQGWLFMIGLVSLLLFWDGAPPGRRS</sequence>
<evidence type="ECO:0000259" key="2">
    <source>
        <dbReference type="SMART" id="SM01080"/>
    </source>
</evidence>
<dbReference type="EMBL" id="JAPWHE010000001">
    <property type="protein sequence ID" value="MCZ4329061.1"/>
    <property type="molecule type" value="Genomic_DNA"/>
</dbReference>
<dbReference type="RefSeq" id="WP_269356782.1">
    <property type="nucleotide sequence ID" value="NZ_JAPWHE010000001.1"/>
</dbReference>
<keyword evidence="1" id="KW-0472">Membrane</keyword>